<reference evidence="1" key="1">
    <citation type="journal article" date="2010" name="ISME J.">
        <title>Metagenome of the Mediterranean deep chlorophyll maximum studied by direct and fosmid library 454 pyrosequencing.</title>
        <authorList>
            <person name="Ghai R."/>
            <person name="Martin-Cuadrado A.B."/>
            <person name="Molto A.G."/>
            <person name="Heredia I.G."/>
            <person name="Cabrera R."/>
            <person name="Martin J."/>
            <person name="Verdu M."/>
            <person name="Deschamps P."/>
            <person name="Moreira D."/>
            <person name="Lopez-Garcia P."/>
            <person name="Mira A."/>
            <person name="Rodriguez-Valera F."/>
        </authorList>
    </citation>
    <scope>NUCLEOTIDE SEQUENCE</scope>
</reference>
<dbReference type="AlphaFoldDB" id="D6PKK6"/>
<protein>
    <submittedName>
        <fullName evidence="1">Uncharacterized protein</fullName>
    </submittedName>
</protein>
<evidence type="ECO:0000313" key="1">
    <source>
        <dbReference type="EMBL" id="ADD96257.1"/>
    </source>
</evidence>
<name>D6PKK6_9ZZZZ</name>
<sequence>MNFNNQLDVDQHQLSKLSKIKLLGEFANGKYEVVAELSPGETFKSDKVITGVQFEKIQTNTNEFYVSSVETEGNKISSTTLEYGCMGYYLPTHGIYGNFENDHFKLSLTYDSKSNCV</sequence>
<dbReference type="EMBL" id="GU943128">
    <property type="protein sequence ID" value="ADD96257.1"/>
    <property type="molecule type" value="Genomic_DNA"/>
</dbReference>
<organism evidence="1">
    <name type="scientific">uncultured organism MedDCM-OCT-S08-C1394</name>
    <dbReference type="NCBI Taxonomy" id="743629"/>
    <lineage>
        <taxon>unclassified sequences</taxon>
        <taxon>environmental samples</taxon>
    </lineage>
</organism>
<accession>D6PKK6</accession>
<proteinExistence type="predicted"/>